<dbReference type="OrthoDB" id="409403at2759"/>
<dbReference type="InterPro" id="IPR001251">
    <property type="entry name" value="CRAL-TRIO_dom"/>
</dbReference>
<dbReference type="InterPro" id="IPR036598">
    <property type="entry name" value="GOLD_dom_sf"/>
</dbReference>
<protein>
    <recommendedName>
        <fullName evidence="2">CRAL-TRIO domain-containing protein</fullName>
    </recommendedName>
</protein>
<dbReference type="AlphaFoldDB" id="A0A812G7D0"/>
<evidence type="ECO:0000313" key="3">
    <source>
        <dbReference type="EMBL" id="CAE6913985.1"/>
    </source>
</evidence>
<feature type="domain" description="CRAL-TRIO" evidence="2">
    <location>
        <begin position="131"/>
        <end position="275"/>
    </location>
</feature>
<dbReference type="Proteomes" id="UP000604046">
    <property type="component" value="Unassembled WGS sequence"/>
</dbReference>
<keyword evidence="4" id="KW-1185">Reference proteome</keyword>
<evidence type="ECO:0000259" key="2">
    <source>
        <dbReference type="Pfam" id="PF00650"/>
    </source>
</evidence>
<proteinExistence type="predicted"/>
<reference evidence="3" key="1">
    <citation type="submission" date="2021-02" db="EMBL/GenBank/DDBJ databases">
        <authorList>
            <person name="Dougan E. K."/>
            <person name="Rhodes N."/>
            <person name="Thang M."/>
            <person name="Chan C."/>
        </authorList>
    </citation>
    <scope>NUCLEOTIDE SEQUENCE</scope>
</reference>
<sequence>MTNCDGAPMPLTSDALPGADELELIERLRERFATVFAEREKRGQLYPALFGNLALTRILRQNKADFEASVLWVEKFLDIFAELHGDDVMPDLIARLDAIQREGRLVTTDDLPGHNEIKNYSSLIYNAEQLTKTGDPLSYFPLGELNKHQLIARGLFESYERVVLHGWLFRAIELDRMSREQGRLCRVVNIIDASGCTLSKVICRDFDRRAEKMMQRLEKLVPDLTAGNWVINAPWVMQKIFPWAKKVLKIKVDNWFLCQGNGEQDEDLLTLVSVETLRELGAFRAKAKEENDQRSADFHYITRGTVLEHAVEVKSGQRVSWKFVVLPGVPMLPPPEIDFGVVGVWDVPEDAAAPPRECPSAPPPRRSARPERTGMVVEDGSAVDLVTGDPDEVDDYQGLQEEVLHDFQRWGTVDLENVGAVTAPKAGIVVLRWSNEFNLIRAKRVQFEVSCDDGQAPAETVSSGGYAS</sequence>
<dbReference type="Gene3D" id="2.60.120.680">
    <property type="entry name" value="GOLD domain"/>
    <property type="match status" value="1"/>
</dbReference>
<evidence type="ECO:0000313" key="4">
    <source>
        <dbReference type="Proteomes" id="UP000604046"/>
    </source>
</evidence>
<organism evidence="3 4">
    <name type="scientific">Symbiodinium natans</name>
    <dbReference type="NCBI Taxonomy" id="878477"/>
    <lineage>
        <taxon>Eukaryota</taxon>
        <taxon>Sar</taxon>
        <taxon>Alveolata</taxon>
        <taxon>Dinophyceae</taxon>
        <taxon>Suessiales</taxon>
        <taxon>Symbiodiniaceae</taxon>
        <taxon>Symbiodinium</taxon>
    </lineage>
</organism>
<dbReference type="Gene3D" id="3.40.525.10">
    <property type="entry name" value="CRAL-TRIO lipid binding domain"/>
    <property type="match status" value="1"/>
</dbReference>
<feature type="region of interest" description="Disordered" evidence="1">
    <location>
        <begin position="352"/>
        <end position="372"/>
    </location>
</feature>
<dbReference type="Pfam" id="PF00650">
    <property type="entry name" value="CRAL_TRIO"/>
    <property type="match status" value="1"/>
</dbReference>
<dbReference type="SUPFAM" id="SSF52087">
    <property type="entry name" value="CRAL/TRIO domain"/>
    <property type="match status" value="1"/>
</dbReference>
<dbReference type="SUPFAM" id="SSF101576">
    <property type="entry name" value="Supernatant protein factor (SPF), C-terminal domain"/>
    <property type="match status" value="1"/>
</dbReference>
<evidence type="ECO:0000256" key="1">
    <source>
        <dbReference type="SAM" id="MobiDB-lite"/>
    </source>
</evidence>
<accession>A0A812G7D0</accession>
<comment type="caution">
    <text evidence="3">The sequence shown here is derived from an EMBL/GenBank/DDBJ whole genome shotgun (WGS) entry which is preliminary data.</text>
</comment>
<dbReference type="InterPro" id="IPR036865">
    <property type="entry name" value="CRAL-TRIO_dom_sf"/>
</dbReference>
<feature type="compositionally biased region" description="Pro residues" evidence="1">
    <location>
        <begin position="356"/>
        <end position="365"/>
    </location>
</feature>
<name>A0A812G7D0_9DINO</name>
<dbReference type="EMBL" id="CAJNDS010000004">
    <property type="protein sequence ID" value="CAE6913985.1"/>
    <property type="molecule type" value="Genomic_DNA"/>
</dbReference>
<gene>
    <name evidence="3" type="ORF">SNAT2548_LOCUS207</name>
</gene>